<keyword evidence="1" id="KW-1133">Transmembrane helix</keyword>
<feature type="transmembrane region" description="Helical" evidence="1">
    <location>
        <begin position="62"/>
        <end position="79"/>
    </location>
</feature>
<dbReference type="Gene3D" id="1.20.120.1220">
    <property type="match status" value="1"/>
</dbReference>
<proteinExistence type="predicted"/>
<dbReference type="EMBL" id="FQUE01000001">
    <property type="protein sequence ID" value="SHE59554.1"/>
    <property type="molecule type" value="Genomic_DNA"/>
</dbReference>
<dbReference type="GO" id="GO:0016020">
    <property type="term" value="C:membrane"/>
    <property type="evidence" value="ECO:0007669"/>
    <property type="project" value="InterPro"/>
</dbReference>
<dbReference type="STRING" id="366533.SAMN05444339_101833"/>
<reference evidence="4" key="1">
    <citation type="submission" date="2016-11" db="EMBL/GenBank/DDBJ databases">
        <authorList>
            <person name="Varghese N."/>
            <person name="Submissions S."/>
        </authorList>
    </citation>
    <scope>NUCLEOTIDE SEQUENCE [LARGE SCALE GENOMIC DNA]</scope>
    <source>
        <strain evidence="4">DSM 29326</strain>
    </source>
</reference>
<dbReference type="OrthoDB" id="9789291at2"/>
<dbReference type="Pfam" id="PF01478">
    <property type="entry name" value="Peptidase_A24"/>
    <property type="match status" value="1"/>
</dbReference>
<evidence type="ECO:0000256" key="1">
    <source>
        <dbReference type="SAM" id="Phobius"/>
    </source>
</evidence>
<dbReference type="RefSeq" id="WP_072855880.1">
    <property type="nucleotide sequence ID" value="NZ_FQUE01000001.1"/>
</dbReference>
<organism evidence="3 4">
    <name type="scientific">Loktanella atrilutea</name>
    <dbReference type="NCBI Taxonomy" id="366533"/>
    <lineage>
        <taxon>Bacteria</taxon>
        <taxon>Pseudomonadati</taxon>
        <taxon>Pseudomonadota</taxon>
        <taxon>Alphaproteobacteria</taxon>
        <taxon>Rhodobacterales</taxon>
        <taxon>Roseobacteraceae</taxon>
        <taxon>Loktanella</taxon>
    </lineage>
</organism>
<keyword evidence="1" id="KW-0472">Membrane</keyword>
<feature type="domain" description="Prepilin type IV endopeptidase peptidase" evidence="2">
    <location>
        <begin position="69"/>
        <end position="176"/>
    </location>
</feature>
<keyword evidence="4" id="KW-1185">Reference proteome</keyword>
<name>A0A1M4US84_LOKAT</name>
<dbReference type="Proteomes" id="UP000183987">
    <property type="component" value="Unassembled WGS sequence"/>
</dbReference>
<feature type="transmembrane region" description="Helical" evidence="1">
    <location>
        <begin position="185"/>
        <end position="206"/>
    </location>
</feature>
<feature type="transmembrane region" description="Helical" evidence="1">
    <location>
        <begin position="34"/>
        <end position="56"/>
    </location>
</feature>
<gene>
    <name evidence="3" type="ORF">SAMN05444339_101833</name>
</gene>
<sequence length="211" mass="21949">MSGPGAEGPIPRIVSAVRRGLGWRDRRTKADLPNMMPVGAALSLCYAAVWTGLLAVSDTGGAALTLAALLALPCVWLSLRDLAAFTIPDAASLSVAVLGLVSQWLFHEAMLIMSIAAAITVTAVFWGAGALHYRLRGREGLGIGDAKLLGAGVLCVGPFAIWWVILIAALGGIAAALIHRARRPAAPAGIPFGPFLAFAIYIVFAIRMGQL</sequence>
<accession>A0A1M4US84</accession>
<feature type="transmembrane region" description="Helical" evidence="1">
    <location>
        <begin position="112"/>
        <end position="133"/>
    </location>
</feature>
<dbReference type="AlphaFoldDB" id="A0A1M4US84"/>
<evidence type="ECO:0000313" key="3">
    <source>
        <dbReference type="EMBL" id="SHE59554.1"/>
    </source>
</evidence>
<keyword evidence="1" id="KW-0812">Transmembrane</keyword>
<feature type="transmembrane region" description="Helical" evidence="1">
    <location>
        <begin position="153"/>
        <end position="179"/>
    </location>
</feature>
<evidence type="ECO:0000313" key="4">
    <source>
        <dbReference type="Proteomes" id="UP000183987"/>
    </source>
</evidence>
<protein>
    <submittedName>
        <fullName evidence="3">Type IV leader peptidase family protein</fullName>
    </submittedName>
</protein>
<evidence type="ECO:0000259" key="2">
    <source>
        <dbReference type="Pfam" id="PF01478"/>
    </source>
</evidence>
<dbReference type="GO" id="GO:0004190">
    <property type="term" value="F:aspartic-type endopeptidase activity"/>
    <property type="evidence" value="ECO:0007669"/>
    <property type="project" value="InterPro"/>
</dbReference>
<dbReference type="InterPro" id="IPR000045">
    <property type="entry name" value="Prepilin_IV_endopep_pep"/>
</dbReference>